<evidence type="ECO:0000313" key="1">
    <source>
        <dbReference type="EMBL" id="NEC35333.1"/>
    </source>
</evidence>
<gene>
    <name evidence="1" type="ORF">G3I66_19510</name>
</gene>
<dbReference type="EMBL" id="JAAGMQ010000582">
    <property type="protein sequence ID" value="NEC35333.1"/>
    <property type="molecule type" value="Genomic_DNA"/>
</dbReference>
<reference evidence="1 2" key="1">
    <citation type="submission" date="2020-01" db="EMBL/GenBank/DDBJ databases">
        <title>Insect and environment-associated Actinomycetes.</title>
        <authorList>
            <person name="Currrie C."/>
            <person name="Chevrette M."/>
            <person name="Carlson C."/>
            <person name="Stubbendieck R."/>
            <person name="Wendt-Pienkowski E."/>
        </authorList>
    </citation>
    <scope>NUCLEOTIDE SEQUENCE [LARGE SCALE GENOMIC DNA]</scope>
    <source>
        <strain evidence="1 2">SID7739</strain>
    </source>
</reference>
<evidence type="ECO:0000313" key="2">
    <source>
        <dbReference type="Proteomes" id="UP000475666"/>
    </source>
</evidence>
<dbReference type="Proteomes" id="UP000475666">
    <property type="component" value="Unassembled WGS sequence"/>
</dbReference>
<comment type="caution">
    <text evidence="1">The sequence shown here is derived from an EMBL/GenBank/DDBJ whole genome shotgun (WGS) entry which is preliminary data.</text>
</comment>
<name>A0A6G3TFG2_9ACTN</name>
<organism evidence="1 2">
    <name type="scientific">Streptomyces rubrogriseus</name>
    <dbReference type="NCBI Taxonomy" id="194673"/>
    <lineage>
        <taxon>Bacteria</taxon>
        <taxon>Bacillati</taxon>
        <taxon>Actinomycetota</taxon>
        <taxon>Actinomycetes</taxon>
        <taxon>Kitasatosporales</taxon>
        <taxon>Streptomycetaceae</taxon>
        <taxon>Streptomyces</taxon>
        <taxon>Streptomyces violaceoruber group</taxon>
    </lineage>
</organism>
<sequence length="187" mass="20592">MDEFMAALAGAAIGGGFTFAGALAQARSARAQADASRAAARHQADVAHMQWVRSGRGSACFEFLALSLDLADQAFRLHSWREPLGRRRNTWDRMRTRRAEAKVENAVSATLSQMRATLAVLELYGPDEITSAAHRVERACVNLSMSVEGWVRDPHLPQFDWNTDLSAVRRARADFSEAARPHLDSAV</sequence>
<proteinExistence type="predicted"/>
<protein>
    <submittedName>
        <fullName evidence="1">Uncharacterized protein</fullName>
    </submittedName>
</protein>
<accession>A0A6G3TFG2</accession>
<dbReference type="RefSeq" id="WP_164276142.1">
    <property type="nucleotide sequence ID" value="NZ_JAAGMQ010000582.1"/>
</dbReference>
<dbReference type="AlphaFoldDB" id="A0A6G3TFG2"/>